<reference evidence="1 2" key="1">
    <citation type="submission" date="2023-10" db="EMBL/GenBank/DDBJ databases">
        <title>Complete Genome Sequence of Limnobacter thiooxidans CS-K2T, Isolated from freshwater lake sediments in Bavaria, Germany.</title>
        <authorList>
            <person name="Naruki M."/>
            <person name="Watanabe A."/>
            <person name="Warashina T."/>
            <person name="Morita T."/>
            <person name="Arakawa K."/>
        </authorList>
    </citation>
    <scope>NUCLEOTIDE SEQUENCE [LARGE SCALE GENOMIC DNA]</scope>
    <source>
        <strain evidence="1 2">CS-K2</strain>
    </source>
</reference>
<evidence type="ECO:0000313" key="1">
    <source>
        <dbReference type="EMBL" id="BET24561.1"/>
    </source>
</evidence>
<dbReference type="RefSeq" id="WP_130557193.1">
    <property type="nucleotide sequence ID" value="NZ_AP028947.1"/>
</dbReference>
<evidence type="ECO:0008006" key="3">
    <source>
        <dbReference type="Google" id="ProtNLM"/>
    </source>
</evidence>
<name>A0AA86JD28_9BURK</name>
<dbReference type="EMBL" id="AP028947">
    <property type="protein sequence ID" value="BET24561.1"/>
    <property type="molecule type" value="Genomic_DNA"/>
</dbReference>
<accession>A0AA86JD28</accession>
<protein>
    <recommendedName>
        <fullName evidence="3">DUF3567 domain-containing protein</fullName>
    </recommendedName>
</protein>
<sequence>MLMMIDSPFYCVVDLVMSEGQPSLGIEIVDKNNQRELFLQGDAAERFREEVKYLAAQEPDIDDIEAFIEGYKPWMQHPVTLH</sequence>
<organism evidence="1 2">
    <name type="scientific">Limnobacter thiooxidans</name>
    <dbReference type="NCBI Taxonomy" id="131080"/>
    <lineage>
        <taxon>Bacteria</taxon>
        <taxon>Pseudomonadati</taxon>
        <taxon>Pseudomonadota</taxon>
        <taxon>Betaproteobacteria</taxon>
        <taxon>Burkholderiales</taxon>
        <taxon>Burkholderiaceae</taxon>
        <taxon>Limnobacter</taxon>
    </lineage>
</organism>
<proteinExistence type="predicted"/>
<dbReference type="InterPro" id="IPR021951">
    <property type="entry name" value="DUF3567"/>
</dbReference>
<dbReference type="AlphaFoldDB" id="A0AA86JD28"/>
<dbReference type="Proteomes" id="UP001329151">
    <property type="component" value="Chromosome"/>
</dbReference>
<dbReference type="Pfam" id="PF12091">
    <property type="entry name" value="DUF3567"/>
    <property type="match status" value="1"/>
</dbReference>
<dbReference type="KEGG" id="lto:RGQ30_00620"/>
<evidence type="ECO:0000313" key="2">
    <source>
        <dbReference type="Proteomes" id="UP001329151"/>
    </source>
</evidence>
<keyword evidence="2" id="KW-1185">Reference proteome</keyword>
<gene>
    <name evidence="1" type="ORF">RGQ30_00620</name>
</gene>